<dbReference type="EMBL" id="CAJJDN010000172">
    <property type="protein sequence ID" value="CAD8127042.1"/>
    <property type="molecule type" value="Genomic_DNA"/>
</dbReference>
<dbReference type="AlphaFoldDB" id="A0A8S1RIE7"/>
<reference evidence="1" key="1">
    <citation type="submission" date="2021-01" db="EMBL/GenBank/DDBJ databases">
        <authorList>
            <consortium name="Genoscope - CEA"/>
            <person name="William W."/>
        </authorList>
    </citation>
    <scope>NUCLEOTIDE SEQUENCE</scope>
</reference>
<protein>
    <submittedName>
        <fullName evidence="1">Uncharacterized protein</fullName>
    </submittedName>
</protein>
<evidence type="ECO:0000313" key="2">
    <source>
        <dbReference type="Proteomes" id="UP000692954"/>
    </source>
</evidence>
<gene>
    <name evidence="1" type="ORF">PSON_ATCC_30995.1.T1720093</name>
</gene>
<comment type="caution">
    <text evidence="1">The sequence shown here is derived from an EMBL/GenBank/DDBJ whole genome shotgun (WGS) entry which is preliminary data.</text>
</comment>
<evidence type="ECO:0000313" key="1">
    <source>
        <dbReference type="EMBL" id="CAD8127042.1"/>
    </source>
</evidence>
<name>A0A8S1RIE7_9CILI</name>
<dbReference type="Proteomes" id="UP000692954">
    <property type="component" value="Unassembled WGS sequence"/>
</dbReference>
<dbReference type="OrthoDB" id="303788at2759"/>
<sequence length="329" mass="39008">MKNARCMEYLIDQFHLDDVIPIIEQNSLIGINEDSSIIVIYRQNQLEHYQEIDGQMKLMFKQSFQFKDSEYRFIISSSPTRIALNKEGDLLLIEINKTLFNLFYKKAHLKGWTHFYSNKTKILQFQSQNDKYYEHCMLKDFNSSFNCFFIQKVENPATIMIYINLTSKIKKIAQKELSIIDCVFNEANNIIIGREQNYLNIYKWKKVIPFQQINLTNGLLFARFDQQNNLILLTKVHLEIYIEQFGQTYQKVKGIPIINNNQIYDIVPIDTYILILRTYLGKNFAEVNQIEDNTIQIVGQITCRQIKTSLKNKFYLAVKDKQIEIYKHN</sequence>
<organism evidence="1 2">
    <name type="scientific">Paramecium sonneborni</name>
    <dbReference type="NCBI Taxonomy" id="65129"/>
    <lineage>
        <taxon>Eukaryota</taxon>
        <taxon>Sar</taxon>
        <taxon>Alveolata</taxon>
        <taxon>Ciliophora</taxon>
        <taxon>Intramacronucleata</taxon>
        <taxon>Oligohymenophorea</taxon>
        <taxon>Peniculida</taxon>
        <taxon>Parameciidae</taxon>
        <taxon>Paramecium</taxon>
    </lineage>
</organism>
<keyword evidence="2" id="KW-1185">Reference proteome</keyword>
<proteinExistence type="predicted"/>
<accession>A0A8S1RIE7</accession>